<dbReference type="PROSITE" id="PS00375">
    <property type="entry name" value="UDPGT"/>
    <property type="match status" value="1"/>
</dbReference>
<dbReference type="EMBL" id="JAYKXN010000004">
    <property type="protein sequence ID" value="KAK7293265.1"/>
    <property type="molecule type" value="Genomic_DNA"/>
</dbReference>
<protein>
    <recommendedName>
        <fullName evidence="5">Glycosyltransferase</fullName>
        <ecNumber evidence="5">2.4.1.-</ecNumber>
    </recommendedName>
</protein>
<evidence type="ECO:0000256" key="5">
    <source>
        <dbReference type="RuleBase" id="RU362057"/>
    </source>
</evidence>
<evidence type="ECO:0000256" key="3">
    <source>
        <dbReference type="ARBA" id="ARBA00022679"/>
    </source>
</evidence>
<keyword evidence="3 4" id="KW-0808">Transferase</keyword>
<dbReference type="PANTHER" id="PTHR48045:SF10">
    <property type="entry name" value="GLYCOSYLTRANSFERASE"/>
    <property type="match status" value="1"/>
</dbReference>
<accession>A0AAN9J6M8</accession>
<organism evidence="6 7">
    <name type="scientific">Clitoria ternatea</name>
    <name type="common">Butterfly pea</name>
    <dbReference type="NCBI Taxonomy" id="43366"/>
    <lineage>
        <taxon>Eukaryota</taxon>
        <taxon>Viridiplantae</taxon>
        <taxon>Streptophyta</taxon>
        <taxon>Embryophyta</taxon>
        <taxon>Tracheophyta</taxon>
        <taxon>Spermatophyta</taxon>
        <taxon>Magnoliopsida</taxon>
        <taxon>eudicotyledons</taxon>
        <taxon>Gunneridae</taxon>
        <taxon>Pentapetalae</taxon>
        <taxon>rosids</taxon>
        <taxon>fabids</taxon>
        <taxon>Fabales</taxon>
        <taxon>Fabaceae</taxon>
        <taxon>Papilionoideae</taxon>
        <taxon>50 kb inversion clade</taxon>
        <taxon>NPAAA clade</taxon>
        <taxon>indigoferoid/millettioid clade</taxon>
        <taxon>Phaseoleae</taxon>
        <taxon>Clitoria</taxon>
    </lineage>
</organism>
<reference evidence="6 7" key="1">
    <citation type="submission" date="2024-01" db="EMBL/GenBank/DDBJ databases">
        <title>The genomes of 5 underutilized Papilionoideae crops provide insights into root nodulation and disease resistance.</title>
        <authorList>
            <person name="Yuan L."/>
        </authorList>
    </citation>
    <scope>NUCLEOTIDE SEQUENCE [LARGE SCALE GENOMIC DNA]</scope>
    <source>
        <strain evidence="6">LY-2023</strain>
        <tissue evidence="6">Leaf</tissue>
    </source>
</reference>
<dbReference type="PANTHER" id="PTHR48045">
    <property type="entry name" value="UDP-GLYCOSYLTRANSFERASE 72B1"/>
    <property type="match status" value="1"/>
</dbReference>
<dbReference type="Gene3D" id="3.40.50.2000">
    <property type="entry name" value="Glycogen Phosphorylase B"/>
    <property type="match status" value="2"/>
</dbReference>
<dbReference type="SUPFAM" id="SSF53756">
    <property type="entry name" value="UDP-Glycosyltransferase/glycogen phosphorylase"/>
    <property type="match status" value="1"/>
</dbReference>
<comment type="caution">
    <text evidence="6">The sequence shown here is derived from an EMBL/GenBank/DDBJ whole genome shotgun (WGS) entry which is preliminary data.</text>
</comment>
<evidence type="ECO:0000313" key="6">
    <source>
        <dbReference type="EMBL" id="KAK7293265.1"/>
    </source>
</evidence>
<sequence length="476" mass="52548">MEKPTHIVVVPSPWFSIQASVMEFCKRLIQHSKELHVTCLVPTLGSPTEATKAMFQTLPSPSRLHSTFLPPLHYDHLPQDIPKPVQITPLLFGITVTRSLPYIRDALHSLRSSSRLVAMVADLFSSDALICAKELNMLSFIYLPTSATTLSLYLNLPKLDLAISPEIKDLPEPIEIPGCVQLHREDLPKPIQDRTSPLYAFFLQRCRKFYEADGILVTSFEDIEAGPIRALTDEASGYPNVYPMGPIIQSGSGTLNSHECLRWLDNQVPNSVLYVSFGSGAKLSQDQLNELALGLELSGKKFLWVVRAPSESPNPAHVNYESSGDPLQFLPNGFIERTKEQGLVVPSWAPQVQVLSHNATGGFLTHCGWNSALESIVNGVPLIAWPLFAEQGVNAVLLTDGLNVALRPKANEHGLVEREQVALVVGRLIQGEEGREMGRRMQKLKAAAAKTFHKDGSSLKTLIQLVVRLEGKLDHE</sequence>
<dbReference type="Pfam" id="PF00201">
    <property type="entry name" value="UDPGT"/>
    <property type="match status" value="1"/>
</dbReference>
<evidence type="ECO:0000256" key="2">
    <source>
        <dbReference type="ARBA" id="ARBA00022676"/>
    </source>
</evidence>
<name>A0AAN9J6M8_CLITE</name>
<evidence type="ECO:0000313" key="7">
    <source>
        <dbReference type="Proteomes" id="UP001359559"/>
    </source>
</evidence>
<dbReference type="AlphaFoldDB" id="A0AAN9J6M8"/>
<dbReference type="EC" id="2.4.1.-" evidence="5"/>
<gene>
    <name evidence="6" type="ORF">RJT34_16128</name>
</gene>
<evidence type="ECO:0000256" key="1">
    <source>
        <dbReference type="ARBA" id="ARBA00009995"/>
    </source>
</evidence>
<keyword evidence="7" id="KW-1185">Reference proteome</keyword>
<dbReference type="GO" id="GO:0008194">
    <property type="term" value="F:UDP-glycosyltransferase activity"/>
    <property type="evidence" value="ECO:0007669"/>
    <property type="project" value="InterPro"/>
</dbReference>
<dbReference type="InterPro" id="IPR035595">
    <property type="entry name" value="UDP_glycos_trans_CS"/>
</dbReference>
<proteinExistence type="inferred from homology"/>
<dbReference type="CDD" id="cd03784">
    <property type="entry name" value="GT1_Gtf-like"/>
    <property type="match status" value="1"/>
</dbReference>
<dbReference type="FunFam" id="3.40.50.2000:FF:000051">
    <property type="entry name" value="Glycosyltransferase"/>
    <property type="match status" value="1"/>
</dbReference>
<evidence type="ECO:0000256" key="4">
    <source>
        <dbReference type="RuleBase" id="RU003718"/>
    </source>
</evidence>
<dbReference type="Proteomes" id="UP001359559">
    <property type="component" value="Unassembled WGS sequence"/>
</dbReference>
<keyword evidence="2 4" id="KW-0328">Glycosyltransferase</keyword>
<dbReference type="InterPro" id="IPR002213">
    <property type="entry name" value="UDP_glucos_trans"/>
</dbReference>
<comment type="similarity">
    <text evidence="1 4">Belongs to the UDP-glycosyltransferase family.</text>
</comment>